<evidence type="ECO:0000313" key="2">
    <source>
        <dbReference type="EMBL" id="MFD2599022.1"/>
    </source>
</evidence>
<dbReference type="Pfam" id="PF12728">
    <property type="entry name" value="HTH_17"/>
    <property type="match status" value="1"/>
</dbReference>
<gene>
    <name evidence="2" type="ORF">ACFSQ3_08655</name>
</gene>
<sequence>MKIDFVSREELAALKAELLKEIKDILKEKVNGGISQQWFRSADVRKLLGISAGTLQNFRINGTLPYRKVGGIMFYSRADILDLMQGRDNG</sequence>
<accession>A0ABW5NJ02</accession>
<dbReference type="PANTHER" id="PTHR34585:SF22">
    <property type="entry name" value="HELIX-TURN-HELIX DOMAIN-CONTAINING PROTEIN"/>
    <property type="match status" value="1"/>
</dbReference>
<organism evidence="2 3">
    <name type="scientific">Sphingobacterium corticis</name>
    <dbReference type="NCBI Taxonomy" id="1812823"/>
    <lineage>
        <taxon>Bacteria</taxon>
        <taxon>Pseudomonadati</taxon>
        <taxon>Bacteroidota</taxon>
        <taxon>Sphingobacteriia</taxon>
        <taxon>Sphingobacteriales</taxon>
        <taxon>Sphingobacteriaceae</taxon>
        <taxon>Sphingobacterium</taxon>
    </lineage>
</organism>
<dbReference type="EMBL" id="JBHUMA010000006">
    <property type="protein sequence ID" value="MFD2599022.1"/>
    <property type="molecule type" value="Genomic_DNA"/>
</dbReference>
<reference evidence="3" key="1">
    <citation type="journal article" date="2019" name="Int. J. Syst. Evol. Microbiol.">
        <title>The Global Catalogue of Microorganisms (GCM) 10K type strain sequencing project: providing services to taxonomists for standard genome sequencing and annotation.</title>
        <authorList>
            <consortium name="The Broad Institute Genomics Platform"/>
            <consortium name="The Broad Institute Genome Sequencing Center for Infectious Disease"/>
            <person name="Wu L."/>
            <person name="Ma J."/>
        </authorList>
    </citation>
    <scope>NUCLEOTIDE SEQUENCE [LARGE SCALE GENOMIC DNA]</scope>
    <source>
        <strain evidence="3">KCTC 42248</strain>
    </source>
</reference>
<proteinExistence type="predicted"/>
<protein>
    <submittedName>
        <fullName evidence="2">Helix-turn-helix domain-containing protein</fullName>
    </submittedName>
</protein>
<feature type="domain" description="Helix-turn-helix" evidence="1">
    <location>
        <begin position="38"/>
        <end position="87"/>
    </location>
</feature>
<dbReference type="PANTHER" id="PTHR34585">
    <property type="match status" value="1"/>
</dbReference>
<name>A0ABW5NJ02_9SPHI</name>
<dbReference type="RefSeq" id="WP_380869150.1">
    <property type="nucleotide sequence ID" value="NZ_JBHUMA010000006.1"/>
</dbReference>
<keyword evidence="3" id="KW-1185">Reference proteome</keyword>
<dbReference type="SUPFAM" id="SSF46955">
    <property type="entry name" value="Putative DNA-binding domain"/>
    <property type="match status" value="1"/>
</dbReference>
<comment type="caution">
    <text evidence="2">The sequence shown here is derived from an EMBL/GenBank/DDBJ whole genome shotgun (WGS) entry which is preliminary data.</text>
</comment>
<dbReference type="Proteomes" id="UP001597393">
    <property type="component" value="Unassembled WGS sequence"/>
</dbReference>
<dbReference type="InterPro" id="IPR041657">
    <property type="entry name" value="HTH_17"/>
</dbReference>
<dbReference type="InterPro" id="IPR009061">
    <property type="entry name" value="DNA-bd_dom_put_sf"/>
</dbReference>
<evidence type="ECO:0000313" key="3">
    <source>
        <dbReference type="Proteomes" id="UP001597393"/>
    </source>
</evidence>
<evidence type="ECO:0000259" key="1">
    <source>
        <dbReference type="Pfam" id="PF12728"/>
    </source>
</evidence>